<proteinExistence type="predicted"/>
<name>A0A0K2V2G7_LEPSM</name>
<evidence type="ECO:0000313" key="1">
    <source>
        <dbReference type="EMBL" id="CDW44490.1"/>
    </source>
</evidence>
<protein>
    <submittedName>
        <fullName evidence="1">Uncharacterized protein</fullName>
    </submittedName>
</protein>
<dbReference type="AlphaFoldDB" id="A0A0K2V2G7"/>
<reference evidence="1" key="1">
    <citation type="submission" date="2014-05" db="EMBL/GenBank/DDBJ databases">
        <authorList>
            <person name="Chronopoulou M."/>
        </authorList>
    </citation>
    <scope>NUCLEOTIDE SEQUENCE</scope>
    <source>
        <tissue evidence="1">Whole organism</tissue>
    </source>
</reference>
<organism evidence="1">
    <name type="scientific">Lepeophtheirus salmonis</name>
    <name type="common">Salmon louse</name>
    <name type="synonym">Caligus salmonis</name>
    <dbReference type="NCBI Taxonomy" id="72036"/>
    <lineage>
        <taxon>Eukaryota</taxon>
        <taxon>Metazoa</taxon>
        <taxon>Ecdysozoa</taxon>
        <taxon>Arthropoda</taxon>
        <taxon>Crustacea</taxon>
        <taxon>Multicrustacea</taxon>
        <taxon>Hexanauplia</taxon>
        <taxon>Copepoda</taxon>
        <taxon>Siphonostomatoida</taxon>
        <taxon>Caligidae</taxon>
        <taxon>Lepeophtheirus</taxon>
    </lineage>
</organism>
<accession>A0A0K2V2G7</accession>
<sequence length="68" mass="8207">WLTIKYYKRLHSNRKTHTSLNLWGTYQKIDPFPIILIDDLDVHINWLLYENVIILIEVIKELSDVDII</sequence>
<feature type="non-terminal residue" evidence="1">
    <location>
        <position position="1"/>
    </location>
</feature>
<dbReference type="EMBL" id="HACA01027129">
    <property type="protein sequence ID" value="CDW44490.1"/>
    <property type="molecule type" value="Transcribed_RNA"/>
</dbReference>